<keyword evidence="1" id="KW-0805">Transcription regulation</keyword>
<dbReference type="AlphaFoldDB" id="A0A8B6XCG3"/>
<proteinExistence type="predicted"/>
<dbReference type="Gene3D" id="2.60.120.10">
    <property type="entry name" value="Jelly Rolls"/>
    <property type="match status" value="1"/>
</dbReference>
<dbReference type="PRINTS" id="PR00032">
    <property type="entry name" value="HTHARAC"/>
</dbReference>
<dbReference type="PANTHER" id="PTHR46796">
    <property type="entry name" value="HTH-TYPE TRANSCRIPTIONAL ACTIVATOR RHAS-RELATED"/>
    <property type="match status" value="1"/>
</dbReference>
<dbReference type="RefSeq" id="WP_169732529.1">
    <property type="nucleotide sequence ID" value="NZ_AXWS01000013.1"/>
</dbReference>
<evidence type="ECO:0000256" key="1">
    <source>
        <dbReference type="ARBA" id="ARBA00023015"/>
    </source>
</evidence>
<reference evidence="6" key="4">
    <citation type="submission" date="2025-08" db="UniProtKB">
        <authorList>
            <consortium name="RefSeq"/>
        </authorList>
    </citation>
    <scope>IDENTIFICATION</scope>
</reference>
<feature type="domain" description="HTH araC/xylS-type" evidence="4">
    <location>
        <begin position="158"/>
        <end position="240"/>
    </location>
</feature>
<dbReference type="InterPro" id="IPR011051">
    <property type="entry name" value="RmlC_Cupin_sf"/>
</dbReference>
<dbReference type="SMART" id="SM00342">
    <property type="entry name" value="HTH_ARAC"/>
    <property type="match status" value="1"/>
</dbReference>
<dbReference type="Proteomes" id="UP000675920">
    <property type="component" value="Unplaced"/>
</dbReference>
<keyword evidence="3" id="KW-0804">Transcription</keyword>
<dbReference type="InterPro" id="IPR013096">
    <property type="entry name" value="Cupin_2"/>
</dbReference>
<protein>
    <submittedName>
        <fullName evidence="6">Helix-turn-helix domain-containing protein</fullName>
    </submittedName>
</protein>
<evidence type="ECO:0000259" key="4">
    <source>
        <dbReference type="PROSITE" id="PS01124"/>
    </source>
</evidence>
<dbReference type="InterPro" id="IPR018062">
    <property type="entry name" value="HTH_AraC-typ_CS"/>
</dbReference>
<dbReference type="GO" id="GO:0043565">
    <property type="term" value="F:sequence-specific DNA binding"/>
    <property type="evidence" value="ECO:0007669"/>
    <property type="project" value="InterPro"/>
</dbReference>
<dbReference type="PROSITE" id="PS01124">
    <property type="entry name" value="HTH_ARAC_FAMILY_2"/>
    <property type="match status" value="1"/>
</dbReference>
<sequence>MTTLLAQVPSMASAADPGRWTYRQPRLDALAEIGTVSGCQVALPPHFHDEDQWVHVLAGRRRFVIGGVVHEVGRGQWFCIPAGTLHGSLAEAGGVACINLYLVADAYAPAELHRYLEEAGSPMSPGREAGGRRAADAGRWAMGARIAPPIPGLDPLGTVEAMARSAGLSREHFSRMFRKRHGLAPEHYRLLLRLTHARRYLRDGLPIAVVAAEAGFADQSHLGRTFKRFFGVTPGRYRQD</sequence>
<dbReference type="SUPFAM" id="SSF51182">
    <property type="entry name" value="RmlC-like cupins"/>
    <property type="match status" value="1"/>
</dbReference>
<organism evidence="5 6">
    <name type="scientific">Derxia gummosa DSM 723</name>
    <dbReference type="NCBI Taxonomy" id="1121388"/>
    <lineage>
        <taxon>Bacteria</taxon>
        <taxon>Pseudomonadati</taxon>
        <taxon>Pseudomonadota</taxon>
        <taxon>Betaproteobacteria</taxon>
        <taxon>Burkholderiales</taxon>
        <taxon>Alcaligenaceae</taxon>
        <taxon>Derxia</taxon>
    </lineage>
</organism>
<dbReference type="InterPro" id="IPR050204">
    <property type="entry name" value="AraC_XylS_family_regulators"/>
</dbReference>
<dbReference type="PROSITE" id="PS00041">
    <property type="entry name" value="HTH_ARAC_FAMILY_1"/>
    <property type="match status" value="1"/>
</dbReference>
<keyword evidence="5" id="KW-1185">Reference proteome</keyword>
<reference evidence="6" key="2">
    <citation type="journal article" date="1999" name="J. Mol. Evol.">
        <title>Molecular evolution of helix-turn-helix proteins.</title>
        <authorList>
            <person name="Rosinski J.A."/>
            <person name="Atchley W.R."/>
        </authorList>
    </citation>
    <scope>NUCLEOTIDE SEQUENCE</scope>
</reference>
<accession>A0A8B6XCG3</accession>
<evidence type="ECO:0000256" key="2">
    <source>
        <dbReference type="ARBA" id="ARBA00023125"/>
    </source>
</evidence>
<dbReference type="InterPro" id="IPR018060">
    <property type="entry name" value="HTH_AraC"/>
</dbReference>
<dbReference type="InterPro" id="IPR020449">
    <property type="entry name" value="Tscrpt_reg_AraC-type_HTH"/>
</dbReference>
<dbReference type="Pfam" id="PF07883">
    <property type="entry name" value="Cupin_2"/>
    <property type="match status" value="1"/>
</dbReference>
<reference evidence="6" key="3">
    <citation type="journal article" date="2005" name="FEMS Microbiol. Rev.">
        <title>The many faces of the helix-turn-helix domain: transcription regulation and beyond.</title>
        <authorList>
            <person name="Aravind L."/>
            <person name="Anantharaman V."/>
            <person name="Balaji S."/>
            <person name="Babu M.M."/>
            <person name="Iyer L.M."/>
        </authorList>
    </citation>
    <scope>NUCLEOTIDE SEQUENCE</scope>
</reference>
<reference evidence="6" key="1">
    <citation type="journal article" date="1996" name="J. Mol. Biol.">
        <title>Structural classification of HTH DNA-binding domains and protein-DNA interaction modes.</title>
        <authorList>
            <person name="Wintjens R."/>
            <person name="Rooman M."/>
        </authorList>
    </citation>
    <scope>NUCLEOTIDE SEQUENCE</scope>
</reference>
<evidence type="ECO:0000313" key="5">
    <source>
        <dbReference type="Proteomes" id="UP000675920"/>
    </source>
</evidence>
<dbReference type="InterPro" id="IPR014710">
    <property type="entry name" value="RmlC-like_jellyroll"/>
</dbReference>
<dbReference type="Pfam" id="PF12833">
    <property type="entry name" value="HTH_18"/>
    <property type="match status" value="1"/>
</dbReference>
<dbReference type="InterPro" id="IPR009057">
    <property type="entry name" value="Homeodomain-like_sf"/>
</dbReference>
<dbReference type="GO" id="GO:0003700">
    <property type="term" value="F:DNA-binding transcription factor activity"/>
    <property type="evidence" value="ECO:0007669"/>
    <property type="project" value="InterPro"/>
</dbReference>
<dbReference type="SUPFAM" id="SSF46689">
    <property type="entry name" value="Homeodomain-like"/>
    <property type="match status" value="1"/>
</dbReference>
<evidence type="ECO:0000256" key="3">
    <source>
        <dbReference type="ARBA" id="ARBA00023163"/>
    </source>
</evidence>
<name>A0A8B6XCG3_9BURK</name>
<evidence type="ECO:0000313" key="6">
    <source>
        <dbReference type="RefSeq" id="WP_169732529.1"/>
    </source>
</evidence>
<dbReference type="Gene3D" id="1.10.10.60">
    <property type="entry name" value="Homeodomain-like"/>
    <property type="match status" value="1"/>
</dbReference>
<keyword evidence="2" id="KW-0238">DNA-binding</keyword>